<evidence type="ECO:0000313" key="5">
    <source>
        <dbReference type="Proteomes" id="UP001078443"/>
    </source>
</evidence>
<feature type="short sequence motif" description="DGA/G" evidence="2">
    <location>
        <begin position="198"/>
        <end position="200"/>
    </location>
</feature>
<evidence type="ECO:0000259" key="3">
    <source>
        <dbReference type="PROSITE" id="PS51635"/>
    </source>
</evidence>
<comment type="caution">
    <text evidence="4">The sequence shown here is derived from an EMBL/GenBank/DDBJ whole genome shotgun (WGS) entry which is preliminary data.</text>
</comment>
<dbReference type="RefSeq" id="WP_268039167.1">
    <property type="nucleotide sequence ID" value="NZ_JAPQER010000001.1"/>
</dbReference>
<proteinExistence type="predicted"/>
<evidence type="ECO:0000313" key="4">
    <source>
        <dbReference type="EMBL" id="MCY6482898.1"/>
    </source>
</evidence>
<evidence type="ECO:0000256" key="2">
    <source>
        <dbReference type="PROSITE-ProRule" id="PRU01161"/>
    </source>
</evidence>
<keyword evidence="1 2" id="KW-0443">Lipid metabolism</keyword>
<dbReference type="Pfam" id="PF01734">
    <property type="entry name" value="Patatin"/>
    <property type="match status" value="1"/>
</dbReference>
<keyword evidence="2" id="KW-0442">Lipid degradation</keyword>
<dbReference type="InterPro" id="IPR016035">
    <property type="entry name" value="Acyl_Trfase/lysoPLipase"/>
</dbReference>
<dbReference type="SUPFAM" id="SSF52151">
    <property type="entry name" value="FabD/lysophospholipase-like"/>
    <property type="match status" value="1"/>
</dbReference>
<dbReference type="InterPro" id="IPR002641">
    <property type="entry name" value="PNPLA_dom"/>
</dbReference>
<dbReference type="Proteomes" id="UP001078443">
    <property type="component" value="Unassembled WGS sequence"/>
</dbReference>
<evidence type="ECO:0000256" key="1">
    <source>
        <dbReference type="ARBA" id="ARBA00023098"/>
    </source>
</evidence>
<feature type="active site" description="Proton acceptor" evidence="2">
    <location>
        <position position="198"/>
    </location>
</feature>
<dbReference type="Gene3D" id="3.40.1090.10">
    <property type="entry name" value="Cytosolic phospholipase A2 catalytic domain"/>
    <property type="match status" value="1"/>
</dbReference>
<keyword evidence="2" id="KW-0378">Hydrolase</keyword>
<dbReference type="PROSITE" id="PS51635">
    <property type="entry name" value="PNPLA"/>
    <property type="match status" value="1"/>
</dbReference>
<accession>A0ABT4CV84</accession>
<dbReference type="PANTHER" id="PTHR46394">
    <property type="entry name" value="ANNEXIN"/>
    <property type="match status" value="1"/>
</dbReference>
<feature type="short sequence motif" description="GXSXG" evidence="2">
    <location>
        <begin position="38"/>
        <end position="42"/>
    </location>
</feature>
<dbReference type="EMBL" id="JAPQER010000001">
    <property type="protein sequence ID" value="MCY6482898.1"/>
    <property type="molecule type" value="Genomic_DNA"/>
</dbReference>
<sequence>MPRKIDAVFEGGGVKGIAFVGAICYLEEKGYRWQNCAGTSAGAIIAALLAVGYTGKEVKEVILKTDYSKFLDKNMIQSISCMKYLGDFFEKISHIYNLFKDKGMNSEDYIEKWMENLLKVKGKTKFKDISVNGKSKLKIIASDITKRNILILPDDLYKYGIDPMEFEIAKAVRMSISIPYFFKPVKLHYDNKMSYIVDGGILSNFPVWIFDVKGKPKFPTFGFNLVDDEKSYTQQGKNDIISFSLDMITTIINRNEDIYVRDKDVVRTIFIPTLGVKTTEFDITKETSQKLFDSGYVSAKQFLHKWNFRNYIMRYRTEAE</sequence>
<dbReference type="CDD" id="cd07207">
    <property type="entry name" value="Pat_ExoU_VipD_like"/>
    <property type="match status" value="1"/>
</dbReference>
<name>A0ABT4CV84_9CLOT</name>
<gene>
    <name evidence="4" type="ORF">OW763_00830</name>
</gene>
<dbReference type="InterPro" id="IPR052580">
    <property type="entry name" value="Lipid_Hydrolase"/>
</dbReference>
<feature type="active site" description="Nucleophile" evidence="2">
    <location>
        <position position="40"/>
    </location>
</feature>
<organism evidence="4 5">
    <name type="scientific">Clostridium aestuarii</name>
    <dbReference type="NCBI Taxonomy" id="338193"/>
    <lineage>
        <taxon>Bacteria</taxon>
        <taxon>Bacillati</taxon>
        <taxon>Bacillota</taxon>
        <taxon>Clostridia</taxon>
        <taxon>Eubacteriales</taxon>
        <taxon>Clostridiaceae</taxon>
        <taxon>Clostridium</taxon>
    </lineage>
</organism>
<keyword evidence="5" id="KW-1185">Reference proteome</keyword>
<feature type="short sequence motif" description="GXGXXG" evidence="2">
    <location>
        <begin position="11"/>
        <end position="16"/>
    </location>
</feature>
<feature type="domain" description="PNPLA" evidence="3">
    <location>
        <begin position="7"/>
        <end position="211"/>
    </location>
</feature>
<reference evidence="4" key="1">
    <citation type="submission" date="2022-12" db="EMBL/GenBank/DDBJ databases">
        <authorList>
            <person name="Wang J."/>
        </authorList>
    </citation>
    <scope>NUCLEOTIDE SEQUENCE</scope>
    <source>
        <strain evidence="4">HY-45-18</strain>
    </source>
</reference>
<protein>
    <submittedName>
        <fullName evidence="4">Patatin-like phospholipase family protein</fullName>
    </submittedName>
</protein>
<dbReference type="PANTHER" id="PTHR46394:SF1">
    <property type="entry name" value="PNPLA DOMAIN-CONTAINING PROTEIN"/>
    <property type="match status" value="1"/>
</dbReference>